<dbReference type="KEGG" id="qsa:O6P43_014257"/>
<gene>
    <name evidence="2" type="ORF">O6P43_014257</name>
</gene>
<accession>A0AAD7LUT2</accession>
<dbReference type="InterPro" id="IPR040346">
    <property type="entry name" value="GEX1/Brambleberry"/>
</dbReference>
<reference evidence="2" key="1">
    <citation type="journal article" date="2023" name="Science">
        <title>Elucidation of the pathway for biosynthesis of saponin adjuvants from the soapbark tree.</title>
        <authorList>
            <person name="Reed J."/>
            <person name="Orme A."/>
            <person name="El-Demerdash A."/>
            <person name="Owen C."/>
            <person name="Martin L.B.B."/>
            <person name="Misra R.C."/>
            <person name="Kikuchi S."/>
            <person name="Rejzek M."/>
            <person name="Martin A.C."/>
            <person name="Harkess A."/>
            <person name="Leebens-Mack J."/>
            <person name="Louveau T."/>
            <person name="Stephenson M.J."/>
            <person name="Osbourn A."/>
        </authorList>
    </citation>
    <scope>NUCLEOTIDE SEQUENCE</scope>
    <source>
        <strain evidence="2">S10</strain>
    </source>
</reference>
<proteinExistence type="predicted"/>
<sequence length="203" mass="23090">MEGLNNQKGIKLVENAKNKLGGSNSGWQNANQLLFAGCWEILAVGEKRSRLACWKLLDGQSIALKGLESLSKFQSEALEDSRVTLLHLVEYDHKQQEGLIQRQEQLQQVHDRLMENSKSILAAQESFELKQANMFVALDKLYALHNAMWLESRLIKAFIIYFISIFAIYMFTSKKQTYNGLVPAFFVLVGDNIEPTKMDDKSS</sequence>
<organism evidence="2 3">
    <name type="scientific">Quillaja saponaria</name>
    <name type="common">Soap bark tree</name>
    <dbReference type="NCBI Taxonomy" id="32244"/>
    <lineage>
        <taxon>Eukaryota</taxon>
        <taxon>Viridiplantae</taxon>
        <taxon>Streptophyta</taxon>
        <taxon>Embryophyta</taxon>
        <taxon>Tracheophyta</taxon>
        <taxon>Spermatophyta</taxon>
        <taxon>Magnoliopsida</taxon>
        <taxon>eudicotyledons</taxon>
        <taxon>Gunneridae</taxon>
        <taxon>Pentapetalae</taxon>
        <taxon>rosids</taxon>
        <taxon>fabids</taxon>
        <taxon>Fabales</taxon>
        <taxon>Quillajaceae</taxon>
        <taxon>Quillaja</taxon>
    </lineage>
</organism>
<protein>
    <submittedName>
        <fullName evidence="2">Gamete expressed protein 1</fullName>
    </submittedName>
</protein>
<dbReference type="EMBL" id="JARAOO010000006">
    <property type="protein sequence ID" value="KAJ7964442.1"/>
    <property type="molecule type" value="Genomic_DNA"/>
</dbReference>
<dbReference type="Proteomes" id="UP001163823">
    <property type="component" value="Chromosome 6"/>
</dbReference>
<dbReference type="PANTHER" id="PTHR33538:SF2">
    <property type="entry name" value="PROTEIN GAMETE EXPRESSED 1"/>
    <property type="match status" value="1"/>
</dbReference>
<comment type="caution">
    <text evidence="2">The sequence shown here is derived from an EMBL/GenBank/DDBJ whole genome shotgun (WGS) entry which is preliminary data.</text>
</comment>
<dbReference type="PANTHER" id="PTHR33538">
    <property type="entry name" value="PROTEIN GAMETE EXPRESSED 1"/>
    <property type="match status" value="1"/>
</dbReference>
<feature type="transmembrane region" description="Helical" evidence="1">
    <location>
        <begin position="154"/>
        <end position="172"/>
    </location>
</feature>
<keyword evidence="1" id="KW-0812">Transmembrane</keyword>
<keyword evidence="1" id="KW-0472">Membrane</keyword>
<evidence type="ECO:0000313" key="3">
    <source>
        <dbReference type="Proteomes" id="UP001163823"/>
    </source>
</evidence>
<keyword evidence="1" id="KW-1133">Transmembrane helix</keyword>
<evidence type="ECO:0000256" key="1">
    <source>
        <dbReference type="SAM" id="Phobius"/>
    </source>
</evidence>
<keyword evidence="3" id="KW-1185">Reference proteome</keyword>
<name>A0AAD7LUT2_QUISA</name>
<dbReference type="AlphaFoldDB" id="A0AAD7LUT2"/>
<evidence type="ECO:0000313" key="2">
    <source>
        <dbReference type="EMBL" id="KAJ7964442.1"/>
    </source>
</evidence>